<dbReference type="NCBIfam" id="TIGR02532">
    <property type="entry name" value="IV_pilin_GFxxxE"/>
    <property type="match status" value="1"/>
</dbReference>
<dbReference type="InterPro" id="IPR045584">
    <property type="entry name" value="Pilin-like"/>
</dbReference>
<evidence type="ECO:0000256" key="1">
    <source>
        <dbReference type="SAM" id="Phobius"/>
    </source>
</evidence>
<feature type="transmembrane region" description="Helical" evidence="1">
    <location>
        <begin position="12"/>
        <end position="32"/>
    </location>
</feature>
<evidence type="ECO:0000313" key="3">
    <source>
        <dbReference type="Proteomes" id="UP000198623"/>
    </source>
</evidence>
<gene>
    <name evidence="2" type="ORF">SAMN05216175_11620</name>
</gene>
<dbReference type="STRING" id="1045558.SAMN05216175_11620"/>
<proteinExistence type="predicted"/>
<dbReference type="SUPFAM" id="SSF54523">
    <property type="entry name" value="Pili subunits"/>
    <property type="match status" value="1"/>
</dbReference>
<dbReference type="Gene3D" id="3.30.700.10">
    <property type="entry name" value="Glycoprotein, Type 4 Pilin"/>
    <property type="match status" value="1"/>
</dbReference>
<keyword evidence="3" id="KW-1185">Reference proteome</keyword>
<keyword evidence="1" id="KW-0812">Transmembrane</keyword>
<sequence length="171" mass="17964">MKYSLRQQTGFTLIEMVTVLVLLGILSAVAFARLGGVSSYSESLFQQQLLSYLRLAQRTAVAHQGSGAQLNITRSTTTQWDISLQFSAQTLAYQLEGGHSFTFASGASSGTIATGNTLSLLYRDTGDLAQLITPVTAPVAAPISASLSLLVAGSHPTCVSPTGFAYEGPCL</sequence>
<dbReference type="AlphaFoldDB" id="A0A1I2VBW3"/>
<dbReference type="InterPro" id="IPR012902">
    <property type="entry name" value="N_methyl_site"/>
</dbReference>
<keyword evidence="1" id="KW-1133">Transmembrane helix</keyword>
<dbReference type="Proteomes" id="UP000198623">
    <property type="component" value="Unassembled WGS sequence"/>
</dbReference>
<keyword evidence="1" id="KW-0472">Membrane</keyword>
<dbReference type="RefSeq" id="WP_090730017.1">
    <property type="nucleotide sequence ID" value="NZ_FOOU01000016.1"/>
</dbReference>
<accession>A0A1I2VBW3</accession>
<dbReference type="Pfam" id="PF07963">
    <property type="entry name" value="N_methyl"/>
    <property type="match status" value="1"/>
</dbReference>
<evidence type="ECO:0000313" key="2">
    <source>
        <dbReference type="EMBL" id="SFG85929.1"/>
    </source>
</evidence>
<reference evidence="3" key="1">
    <citation type="submission" date="2016-10" db="EMBL/GenBank/DDBJ databases">
        <authorList>
            <person name="Varghese N."/>
            <person name="Submissions S."/>
        </authorList>
    </citation>
    <scope>NUCLEOTIDE SEQUENCE [LARGE SCALE GENOMIC DNA]</scope>
    <source>
        <strain evidence="3">CGMCC 1.10971</strain>
    </source>
</reference>
<organism evidence="2 3">
    <name type="scientific">Neptunomonas qingdaonensis</name>
    <dbReference type="NCBI Taxonomy" id="1045558"/>
    <lineage>
        <taxon>Bacteria</taxon>
        <taxon>Pseudomonadati</taxon>
        <taxon>Pseudomonadota</taxon>
        <taxon>Gammaproteobacteria</taxon>
        <taxon>Oceanospirillales</taxon>
        <taxon>Oceanospirillaceae</taxon>
        <taxon>Neptunomonas</taxon>
    </lineage>
</organism>
<protein>
    <submittedName>
        <fullName evidence="2">MSHA pilin protein MshC</fullName>
    </submittedName>
</protein>
<name>A0A1I2VBW3_9GAMM</name>
<dbReference type="PROSITE" id="PS00409">
    <property type="entry name" value="PROKAR_NTER_METHYL"/>
    <property type="match status" value="1"/>
</dbReference>
<dbReference type="EMBL" id="FOOU01000016">
    <property type="protein sequence ID" value="SFG85929.1"/>
    <property type="molecule type" value="Genomic_DNA"/>
</dbReference>
<dbReference type="OrthoDB" id="6121529at2"/>